<organism evidence="2">
    <name type="scientific">Culex pipiens</name>
    <name type="common">House mosquito</name>
    <dbReference type="NCBI Taxonomy" id="7175"/>
    <lineage>
        <taxon>Eukaryota</taxon>
        <taxon>Metazoa</taxon>
        <taxon>Ecdysozoa</taxon>
        <taxon>Arthropoda</taxon>
        <taxon>Hexapoda</taxon>
        <taxon>Insecta</taxon>
        <taxon>Pterygota</taxon>
        <taxon>Neoptera</taxon>
        <taxon>Endopterygota</taxon>
        <taxon>Diptera</taxon>
        <taxon>Nematocera</taxon>
        <taxon>Culicoidea</taxon>
        <taxon>Culicidae</taxon>
        <taxon>Culicinae</taxon>
        <taxon>Culicini</taxon>
        <taxon>Culex</taxon>
        <taxon>Culex</taxon>
    </lineage>
</organism>
<evidence type="ECO:0000256" key="1">
    <source>
        <dbReference type="SAM" id="SignalP"/>
    </source>
</evidence>
<reference evidence="2" key="1">
    <citation type="submission" date="2021-05" db="EMBL/GenBank/DDBJ databases">
        <authorList>
            <person name="Alioto T."/>
            <person name="Alioto T."/>
            <person name="Gomez Garrido J."/>
        </authorList>
    </citation>
    <scope>NUCLEOTIDE SEQUENCE</scope>
</reference>
<name>A0A8D8DUQ0_CULPI</name>
<evidence type="ECO:0000313" key="2">
    <source>
        <dbReference type="EMBL" id="CAG6516547.1"/>
    </source>
</evidence>
<dbReference type="EMBL" id="HBUE01173533">
    <property type="protein sequence ID" value="CAG6516547.1"/>
    <property type="molecule type" value="Transcribed_RNA"/>
</dbReference>
<dbReference type="EMBL" id="HBUE01279004">
    <property type="protein sequence ID" value="CAG6568046.1"/>
    <property type="molecule type" value="Transcribed_RNA"/>
</dbReference>
<keyword evidence="1" id="KW-0732">Signal</keyword>
<feature type="chain" id="PRO_5036260605" evidence="1">
    <location>
        <begin position="18"/>
        <end position="355"/>
    </location>
</feature>
<protein>
    <submittedName>
        <fullName evidence="2">(northern house mosquito) hypothetical protein</fullName>
    </submittedName>
</protein>
<sequence>MLFLLLLFTLGDGSCLAECYCKLVGFAIYMLNQLGSVVGVAPSTPLLSVPLRSLFLPSRVVYIYRTRLYNRSLASPSLLLPHEHLHDLSRIRQIGLLHSSHTASFSSHLKHPILSLSLILLARSGDQTLGASLTRLCASCTTSSPHQSPKCVVHSRACCYPPYSYSTLLLVCLSSTPQLPQPAFLSLFTTSSLSLPEYSLTTCECSAFLSLCFFSHNQNFPFIQTAGAAAVAALYSLPQHSFVSLSSFSSLHLYHVVLHFSPFVGFHLLPYILTQQHKLLLLQLPSHTHFLPTTRQPSVEFGTTNPAGHCQIATASPPTSSPAFVLVVVPAVSNTVVVVAVVATSSVLQRTSCAG</sequence>
<accession>A0A8D8DUQ0</accession>
<feature type="signal peptide" evidence="1">
    <location>
        <begin position="1"/>
        <end position="17"/>
    </location>
</feature>
<proteinExistence type="predicted"/>
<dbReference type="AlphaFoldDB" id="A0A8D8DUQ0"/>